<dbReference type="Proteomes" id="UP000305674">
    <property type="component" value="Unassembled WGS sequence"/>
</dbReference>
<evidence type="ECO:0000313" key="2">
    <source>
        <dbReference type="EMBL" id="TKB48077.1"/>
    </source>
</evidence>
<evidence type="ECO:0000259" key="1">
    <source>
        <dbReference type="Pfam" id="PF01636"/>
    </source>
</evidence>
<dbReference type="SUPFAM" id="SSF56112">
    <property type="entry name" value="Protein kinase-like (PK-like)"/>
    <property type="match status" value="1"/>
</dbReference>
<feature type="domain" description="Aminoglycoside phosphotransferase" evidence="1">
    <location>
        <begin position="34"/>
        <end position="240"/>
    </location>
</feature>
<dbReference type="InterPro" id="IPR002575">
    <property type="entry name" value="Aminoglycoside_PTrfase"/>
</dbReference>
<protein>
    <submittedName>
        <fullName evidence="2">Aminoglycoside phosphotransferase</fullName>
    </submittedName>
</protein>
<keyword evidence="3" id="KW-1185">Reference proteome</keyword>
<dbReference type="GO" id="GO:0016740">
    <property type="term" value="F:transferase activity"/>
    <property type="evidence" value="ECO:0007669"/>
    <property type="project" value="UniProtKB-KW"/>
</dbReference>
<dbReference type="Gene3D" id="3.30.200.20">
    <property type="entry name" value="Phosphorylase Kinase, domain 1"/>
    <property type="match status" value="1"/>
</dbReference>
<gene>
    <name evidence="2" type="ORF">FCL40_14225</name>
</gene>
<reference evidence="2 3" key="1">
    <citation type="submission" date="2019-04" db="EMBL/GenBank/DDBJ databases">
        <authorList>
            <person name="Hwang J.C."/>
        </authorList>
    </citation>
    <scope>NUCLEOTIDE SEQUENCE [LARGE SCALE GENOMIC DNA]</scope>
    <source>
        <strain evidence="2 3">IMCC35001</strain>
    </source>
</reference>
<organism evidence="2 3">
    <name type="scientific">Ferrimonas sediminicola</name>
    <dbReference type="NCBI Taxonomy" id="2569538"/>
    <lineage>
        <taxon>Bacteria</taxon>
        <taxon>Pseudomonadati</taxon>
        <taxon>Pseudomonadota</taxon>
        <taxon>Gammaproteobacteria</taxon>
        <taxon>Alteromonadales</taxon>
        <taxon>Ferrimonadaceae</taxon>
        <taxon>Ferrimonas</taxon>
    </lineage>
</organism>
<dbReference type="EMBL" id="SWCI01000010">
    <property type="protein sequence ID" value="TKB48077.1"/>
    <property type="molecule type" value="Genomic_DNA"/>
</dbReference>
<proteinExistence type="predicted"/>
<name>A0A4U1BB21_9GAMM</name>
<accession>A0A4U1BB21</accession>
<dbReference type="Gene3D" id="3.90.1200.10">
    <property type="match status" value="1"/>
</dbReference>
<sequence length="336" mass="38494">MRRREMSDSRQAALQQWLNQLFTPPVEGVDLIFGDASHRRYFRFLHRGESYIAVDAPPELEDSTPFLTMTEAYERAGLPVPRVIAADLDLGFMCQSDLGDTHLQGRLSADSLSLWYGRALALLPRIARVTTRAGQSLPPYDEGFLRQELALLPEWFHGAHLGREEAQLQPWWPALCDRLVATALEQPQVGVHRDFHCRNLMVNGDALAVIDYQGALLGPVTYDPVSLLKDCYVKWSWDSLEPLLRTHFQRLLELGVIPADTGWQRFLRWYHLTGLQRHLKVLGIFARLSHRDGKHHYLTDLPRVLEYVIEAAGLYPETAPLASAALEWRQQLEERR</sequence>
<comment type="caution">
    <text evidence="2">The sequence shown here is derived from an EMBL/GenBank/DDBJ whole genome shotgun (WGS) entry which is preliminary data.</text>
</comment>
<keyword evidence="2" id="KW-0808">Transferase</keyword>
<evidence type="ECO:0000313" key="3">
    <source>
        <dbReference type="Proteomes" id="UP000305674"/>
    </source>
</evidence>
<dbReference type="InterPro" id="IPR011009">
    <property type="entry name" value="Kinase-like_dom_sf"/>
</dbReference>
<dbReference type="OrthoDB" id="9809275at2"/>
<dbReference type="Pfam" id="PF01636">
    <property type="entry name" value="APH"/>
    <property type="match status" value="1"/>
</dbReference>
<dbReference type="AlphaFoldDB" id="A0A4U1BB21"/>